<dbReference type="AlphaFoldDB" id="A0A1Y2EY48"/>
<keyword evidence="2 6" id="KW-0853">WD repeat</keyword>
<dbReference type="RefSeq" id="XP_040722479.1">
    <property type="nucleotide sequence ID" value="XM_040866233.1"/>
</dbReference>
<name>A0A1Y2EY48_PROLT</name>
<evidence type="ECO:0000256" key="6">
    <source>
        <dbReference type="PROSITE-ProRule" id="PRU00221"/>
    </source>
</evidence>
<dbReference type="OMA" id="RHWKPNA"/>
<dbReference type="PROSITE" id="PS50294">
    <property type="entry name" value="WD_REPEATS_REGION"/>
    <property type="match status" value="3"/>
</dbReference>
<evidence type="ECO:0000313" key="10">
    <source>
        <dbReference type="Proteomes" id="UP000193685"/>
    </source>
</evidence>
<accession>A0A1Y2EY48</accession>
<sequence length="476" mass="52782">MSKRELEVDGAILPAKDGDRPGLDEVQFSDEDSDTFETEDEDEIFQQSEEEGDEENMNVNDPQKAQAWLPGMQLGKDEVLEADMTAYEMLHNVNAKWPCLTFDVLWDNLGEERRTYPASLYLVTGTQADQPKHNEIQVIKCTNLIKTQVDDDSSVSSSESMDEDPALSYRALPVLSGTNRIRATQQRGLPHLAAALNESSSIYIYNLEPHVQSLENDPSGPSLLKNQAHNQPIHTIKAHRVEGYALDWSSLVPGKLVSGDNDGRIFVTTRQEDGSWTTDTKPFLGHAGSVEDLQWSPTEKTVFASCSSDKTIKIWDTRSKKHTPALSVQAHKTDVNVLSWNKLVPYLIATGSDDGQICVWDLREFSKQGDAPTKPVASFDWHKGAITSIEWHPSDESVLTAAGADDQVTIWDLSVELDAEEQAAKAAEGLADVPSQLMFTHMGQKDVKEVHWHKQMPGTIISTSATGFNVFKSAFV</sequence>
<keyword evidence="3" id="KW-0677">Repeat</keyword>
<feature type="repeat" description="WD" evidence="6">
    <location>
        <begin position="283"/>
        <end position="325"/>
    </location>
</feature>
<dbReference type="SMART" id="SM00320">
    <property type="entry name" value="WD40"/>
    <property type="match status" value="5"/>
</dbReference>
<proteinExistence type="predicted"/>
<evidence type="ECO:0000259" key="8">
    <source>
        <dbReference type="Pfam" id="PF12265"/>
    </source>
</evidence>
<evidence type="ECO:0000313" key="9">
    <source>
        <dbReference type="EMBL" id="ORY76026.1"/>
    </source>
</evidence>
<feature type="domain" description="Histone-binding protein RBBP4-like N-terminal" evidence="8">
    <location>
        <begin position="77"/>
        <end position="144"/>
    </location>
</feature>
<dbReference type="GO" id="GO:0005730">
    <property type="term" value="C:nucleolus"/>
    <property type="evidence" value="ECO:0007669"/>
    <property type="project" value="TreeGrafter"/>
</dbReference>
<dbReference type="InterPro" id="IPR019775">
    <property type="entry name" value="WD40_repeat_CS"/>
</dbReference>
<evidence type="ECO:0000256" key="7">
    <source>
        <dbReference type="SAM" id="MobiDB-lite"/>
    </source>
</evidence>
<protein>
    <recommendedName>
        <fullName evidence="5">Glutamate-rich WD repeat-containing protein 1</fullName>
    </recommendedName>
</protein>
<dbReference type="STRING" id="56484.A0A1Y2EY48"/>
<dbReference type="InterPro" id="IPR001680">
    <property type="entry name" value="WD40_rpt"/>
</dbReference>
<dbReference type="OrthoDB" id="2161379at2759"/>
<dbReference type="InterPro" id="IPR020472">
    <property type="entry name" value="WD40_PAC1"/>
</dbReference>
<dbReference type="PROSITE" id="PS50082">
    <property type="entry name" value="WD_REPEATS_2"/>
    <property type="match status" value="3"/>
</dbReference>
<dbReference type="InterPro" id="IPR036322">
    <property type="entry name" value="WD40_repeat_dom_sf"/>
</dbReference>
<dbReference type="Gene3D" id="2.130.10.10">
    <property type="entry name" value="YVTN repeat-like/Quinoprotein amine dehydrogenase"/>
    <property type="match status" value="1"/>
</dbReference>
<dbReference type="Pfam" id="PF00400">
    <property type="entry name" value="WD40"/>
    <property type="match status" value="3"/>
</dbReference>
<dbReference type="PANTHER" id="PTHR45903:SF1">
    <property type="entry name" value="GLUTAMATE-RICH WD REPEAT-CONTAINING PROTEIN 1"/>
    <property type="match status" value="1"/>
</dbReference>
<dbReference type="GO" id="GO:0042254">
    <property type="term" value="P:ribosome biogenesis"/>
    <property type="evidence" value="ECO:0007669"/>
    <property type="project" value="TreeGrafter"/>
</dbReference>
<dbReference type="InterPro" id="IPR022052">
    <property type="entry name" value="Histone-bd_RBBP4-like_N"/>
</dbReference>
<dbReference type="Pfam" id="PF12265">
    <property type="entry name" value="CAF1C_H4-bd"/>
    <property type="match status" value="1"/>
</dbReference>
<comment type="caution">
    <text evidence="9">The sequence shown here is derived from an EMBL/GenBank/DDBJ whole genome shotgun (WGS) entry which is preliminary data.</text>
</comment>
<reference evidence="9 10" key="1">
    <citation type="submission" date="2016-07" db="EMBL/GenBank/DDBJ databases">
        <title>Pervasive Adenine N6-methylation of Active Genes in Fungi.</title>
        <authorList>
            <consortium name="DOE Joint Genome Institute"/>
            <person name="Mondo S.J."/>
            <person name="Dannebaum R.O."/>
            <person name="Kuo R.C."/>
            <person name="Labutti K."/>
            <person name="Haridas S."/>
            <person name="Kuo A."/>
            <person name="Salamov A."/>
            <person name="Ahrendt S.R."/>
            <person name="Lipzen A."/>
            <person name="Sullivan W."/>
            <person name="Andreopoulos W.B."/>
            <person name="Clum A."/>
            <person name="Lindquist E."/>
            <person name="Daum C."/>
            <person name="Ramamoorthy G.K."/>
            <person name="Gryganskyi A."/>
            <person name="Culley D."/>
            <person name="Magnuson J.K."/>
            <person name="James T.Y."/>
            <person name="O'Malley M.A."/>
            <person name="Stajich J.E."/>
            <person name="Spatafora J.W."/>
            <person name="Visel A."/>
            <person name="Grigoriev I.V."/>
        </authorList>
    </citation>
    <scope>NUCLEOTIDE SEQUENCE [LARGE SCALE GENOMIC DNA]</scope>
    <source>
        <strain evidence="9 10">12-1054</strain>
    </source>
</reference>
<gene>
    <name evidence="9" type="ORF">BCR37DRAFT_166728</name>
</gene>
<dbReference type="PROSITE" id="PS00678">
    <property type="entry name" value="WD_REPEATS_1"/>
    <property type="match status" value="2"/>
</dbReference>
<dbReference type="InterPro" id="IPR015943">
    <property type="entry name" value="WD40/YVTN_repeat-like_dom_sf"/>
</dbReference>
<dbReference type="InterPro" id="IPR051972">
    <property type="entry name" value="Glutamate-rich_WD_repeat"/>
</dbReference>
<evidence type="ECO:0000256" key="4">
    <source>
        <dbReference type="ARBA" id="ARBA00023242"/>
    </source>
</evidence>
<evidence type="ECO:0000256" key="5">
    <source>
        <dbReference type="ARBA" id="ARBA00040876"/>
    </source>
</evidence>
<evidence type="ECO:0000256" key="2">
    <source>
        <dbReference type="ARBA" id="ARBA00022574"/>
    </source>
</evidence>
<feature type="compositionally biased region" description="Acidic residues" evidence="7">
    <location>
        <begin position="27"/>
        <end position="56"/>
    </location>
</feature>
<evidence type="ECO:0000256" key="3">
    <source>
        <dbReference type="ARBA" id="ARBA00022737"/>
    </source>
</evidence>
<feature type="repeat" description="WD" evidence="6">
    <location>
        <begin position="328"/>
        <end position="363"/>
    </location>
</feature>
<comment type="subcellular location">
    <subcellularLocation>
        <location evidence="1">Nucleus</location>
    </subcellularLocation>
</comment>
<dbReference type="SUPFAM" id="SSF50978">
    <property type="entry name" value="WD40 repeat-like"/>
    <property type="match status" value="1"/>
</dbReference>
<dbReference type="GeneID" id="63782832"/>
<keyword evidence="4" id="KW-0539">Nucleus</keyword>
<dbReference type="Proteomes" id="UP000193685">
    <property type="component" value="Unassembled WGS sequence"/>
</dbReference>
<dbReference type="PRINTS" id="PR00320">
    <property type="entry name" value="GPROTEINBRPT"/>
</dbReference>
<dbReference type="EMBL" id="MCFI01000024">
    <property type="protein sequence ID" value="ORY76026.1"/>
    <property type="molecule type" value="Genomic_DNA"/>
</dbReference>
<feature type="repeat" description="WD" evidence="6">
    <location>
        <begin position="379"/>
        <end position="414"/>
    </location>
</feature>
<feature type="region of interest" description="Disordered" evidence="7">
    <location>
        <begin position="1"/>
        <end position="59"/>
    </location>
</feature>
<dbReference type="PANTHER" id="PTHR45903">
    <property type="entry name" value="GLUTAMATE-RICH WD REPEAT-CONTAINING PROTEIN 1"/>
    <property type="match status" value="1"/>
</dbReference>
<organism evidence="9 10">
    <name type="scientific">Protomyces lactucae-debilis</name>
    <dbReference type="NCBI Taxonomy" id="2754530"/>
    <lineage>
        <taxon>Eukaryota</taxon>
        <taxon>Fungi</taxon>
        <taxon>Dikarya</taxon>
        <taxon>Ascomycota</taxon>
        <taxon>Taphrinomycotina</taxon>
        <taxon>Taphrinomycetes</taxon>
        <taxon>Taphrinales</taxon>
        <taxon>Protomycetaceae</taxon>
        <taxon>Protomyces</taxon>
    </lineage>
</organism>
<evidence type="ECO:0000256" key="1">
    <source>
        <dbReference type="ARBA" id="ARBA00004123"/>
    </source>
</evidence>
<keyword evidence="10" id="KW-1185">Reference proteome</keyword>